<feature type="compositionally biased region" description="Basic and acidic residues" evidence="1">
    <location>
        <begin position="245"/>
        <end position="273"/>
    </location>
</feature>
<keyword evidence="3" id="KW-1185">Reference proteome</keyword>
<name>V4IUR0_9EURY</name>
<protein>
    <submittedName>
        <fullName evidence="2">Uncharacterized protein</fullName>
    </submittedName>
</protein>
<evidence type="ECO:0000313" key="3">
    <source>
        <dbReference type="Proteomes" id="UP000017840"/>
    </source>
</evidence>
<feature type="region of interest" description="Disordered" evidence="1">
    <location>
        <begin position="171"/>
        <end position="202"/>
    </location>
</feature>
<feature type="compositionally biased region" description="Basic and acidic residues" evidence="1">
    <location>
        <begin position="171"/>
        <end position="195"/>
    </location>
</feature>
<feature type="region of interest" description="Disordered" evidence="1">
    <location>
        <begin position="23"/>
        <end position="128"/>
    </location>
</feature>
<sequence length="346" mass="36936">MYWNSLCGTVVAVWGGVRVRDETDVRGGEHRRHRRERDAPREVDPVCDPPPRSQRPEVGGGVAAAAADQPEPHARGLRDGLDGRLQPAVGTEPADVDRGERVVRAGGGGRAHVPVGVDAGPVGPAAGVRRRSRRRLRVEDVEFDRVAHHGDGRGVDAAVVDVVVAGRLTHREHAVGGREDAPLDPLPPRDGERGPADGLGGVPQRVVGVGPVPLPDGLGVVLVAVGDDGDAVAAPGDQRGPHQRQVVDVDRRDVARSEEPVERGEPPRPDARQKVASGVDGGRRVRPRVVGREPADADAVDRLPAGTVAETEHRHRVPRRVERDRLLADADVRVRAGEEHGDGRVW</sequence>
<proteinExistence type="predicted"/>
<feature type="compositionally biased region" description="Low complexity" evidence="1">
    <location>
        <begin position="111"/>
        <end position="127"/>
    </location>
</feature>
<feature type="compositionally biased region" description="Basic and acidic residues" evidence="1">
    <location>
        <begin position="70"/>
        <end position="82"/>
    </location>
</feature>
<comment type="caution">
    <text evidence="2">The sequence shown here is derived from an EMBL/GenBank/DDBJ whole genome shotgun (WGS) entry which is preliminary data.</text>
</comment>
<dbReference type="AlphaFoldDB" id="V4IUR0"/>
<reference evidence="2 3" key="1">
    <citation type="journal article" date="2013" name="Genome Announc.">
        <title>Draft Genome Sequence of 'Candidatus Halobonum tyrrellensis' Strain G22, Isolated from the Hypersaline Waters of Lake Tyrrell, Australia.</title>
        <authorList>
            <person name="Ugalde J.A."/>
            <person name="Narasingarao P."/>
            <person name="Kuo S."/>
            <person name="Podell S."/>
            <person name="Allen E.E."/>
        </authorList>
    </citation>
    <scope>NUCLEOTIDE SEQUENCE [LARGE SCALE GENOMIC DNA]</scope>
    <source>
        <strain evidence="2 3">G22</strain>
    </source>
</reference>
<dbReference type="Proteomes" id="UP000017840">
    <property type="component" value="Unassembled WGS sequence"/>
</dbReference>
<feature type="region of interest" description="Disordered" evidence="1">
    <location>
        <begin position="232"/>
        <end position="284"/>
    </location>
</feature>
<evidence type="ECO:0000256" key="1">
    <source>
        <dbReference type="SAM" id="MobiDB-lite"/>
    </source>
</evidence>
<evidence type="ECO:0000313" key="2">
    <source>
        <dbReference type="EMBL" id="ESP86932.1"/>
    </source>
</evidence>
<organism evidence="2 3">
    <name type="scientific">Candidatus Halobonum tyrrellensis G22</name>
    <dbReference type="NCBI Taxonomy" id="1324957"/>
    <lineage>
        <taxon>Archaea</taxon>
        <taxon>Methanobacteriati</taxon>
        <taxon>Methanobacteriota</taxon>
        <taxon>Stenosarchaea group</taxon>
        <taxon>Halobacteria</taxon>
        <taxon>Halobacteriales</taxon>
        <taxon>Haloferacaceae</taxon>
        <taxon>Candidatus Halobonum</taxon>
    </lineage>
</organism>
<gene>
    <name evidence="2" type="ORF">K933_16767</name>
</gene>
<dbReference type="EMBL" id="ASGZ01000068">
    <property type="protein sequence ID" value="ESP86932.1"/>
    <property type="molecule type" value="Genomic_DNA"/>
</dbReference>
<accession>V4IUR0</accession>